<dbReference type="Pfam" id="PF00528">
    <property type="entry name" value="BPD_transp_1"/>
    <property type="match status" value="1"/>
</dbReference>
<dbReference type="InterPro" id="IPR051204">
    <property type="entry name" value="ABC_transp_perm/SBD"/>
</dbReference>
<dbReference type="PANTHER" id="PTHR30177">
    <property type="entry name" value="GLYCINE BETAINE/L-PROLINE TRANSPORT SYSTEM PERMEASE PROTEIN PROW"/>
    <property type="match status" value="1"/>
</dbReference>
<evidence type="ECO:0000313" key="9">
    <source>
        <dbReference type="Proteomes" id="UP000192273"/>
    </source>
</evidence>
<dbReference type="Gene3D" id="1.10.3720.10">
    <property type="entry name" value="MetI-like"/>
    <property type="match status" value="1"/>
</dbReference>
<accession>A0A1V0RMY6</accession>
<evidence type="ECO:0000313" key="8">
    <source>
        <dbReference type="EMBL" id="ARE83066.1"/>
    </source>
</evidence>
<dbReference type="Proteomes" id="UP000192273">
    <property type="component" value="Chromosome"/>
</dbReference>
<dbReference type="GO" id="GO:0055085">
    <property type="term" value="P:transmembrane transport"/>
    <property type="evidence" value="ECO:0007669"/>
    <property type="project" value="InterPro"/>
</dbReference>
<evidence type="ECO:0000256" key="6">
    <source>
        <dbReference type="RuleBase" id="RU363032"/>
    </source>
</evidence>
<sequence length="219" mass="22529">MNLLDAFTWFLAHKSTFMIALNQHLWMSAVAMSIGAAIAIPLGFLVAHSRRASFVAINIVGAIRSIPSLAILSAALPLLGIGFLPSVVALIVLAVPPMLLNTVVGVAEVDLTVTDAATGMGMSRLQIALHIELPLALGPIISGVKIASIQVIGGAALASFVGGGGLGDFISTGIAIMDMPRLLVGAVPIALLAIAAEVGFSFLERRVSYRNVNLSGEPG</sequence>
<dbReference type="GO" id="GO:0031460">
    <property type="term" value="P:glycine betaine transport"/>
    <property type="evidence" value="ECO:0007669"/>
    <property type="project" value="TreeGrafter"/>
</dbReference>
<dbReference type="CDD" id="cd06261">
    <property type="entry name" value="TM_PBP2"/>
    <property type="match status" value="1"/>
</dbReference>
<evidence type="ECO:0000256" key="4">
    <source>
        <dbReference type="ARBA" id="ARBA00022989"/>
    </source>
</evidence>
<feature type="transmembrane region" description="Helical" evidence="6">
    <location>
        <begin position="68"/>
        <end position="95"/>
    </location>
</feature>
<dbReference type="InterPro" id="IPR000515">
    <property type="entry name" value="MetI-like"/>
</dbReference>
<keyword evidence="4 6" id="KW-1133">Transmembrane helix</keyword>
<keyword evidence="9" id="KW-1185">Reference proteome</keyword>
<name>A0A1V0RMY6_9RHOB</name>
<dbReference type="AlphaFoldDB" id="A0A1V0RMY6"/>
<organism evidence="8 9">
    <name type="scientific">Roseovarius mucosus</name>
    <dbReference type="NCBI Taxonomy" id="215743"/>
    <lineage>
        <taxon>Bacteria</taxon>
        <taxon>Pseudomonadati</taxon>
        <taxon>Pseudomonadota</taxon>
        <taxon>Alphaproteobacteria</taxon>
        <taxon>Rhodobacterales</taxon>
        <taxon>Roseobacteraceae</taxon>
        <taxon>Roseovarius</taxon>
    </lineage>
</organism>
<evidence type="ECO:0000256" key="2">
    <source>
        <dbReference type="ARBA" id="ARBA00022448"/>
    </source>
</evidence>
<protein>
    <submittedName>
        <fullName evidence="8">Carnitine transport permease protein OpuCB</fullName>
    </submittedName>
</protein>
<dbReference type="KEGG" id="rmm:ROSMUCSMR3_01582"/>
<comment type="similarity">
    <text evidence="6">Belongs to the binding-protein-dependent transport system permease family.</text>
</comment>
<feature type="transmembrane region" description="Helical" evidence="6">
    <location>
        <begin position="182"/>
        <end position="203"/>
    </location>
</feature>
<dbReference type="GO" id="GO:0005886">
    <property type="term" value="C:plasma membrane"/>
    <property type="evidence" value="ECO:0007669"/>
    <property type="project" value="UniProtKB-SubCell"/>
</dbReference>
<feature type="domain" description="ABC transmembrane type-1" evidence="7">
    <location>
        <begin position="21"/>
        <end position="200"/>
    </location>
</feature>
<dbReference type="InterPro" id="IPR035906">
    <property type="entry name" value="MetI-like_sf"/>
</dbReference>
<evidence type="ECO:0000259" key="7">
    <source>
        <dbReference type="PROSITE" id="PS50928"/>
    </source>
</evidence>
<evidence type="ECO:0000256" key="5">
    <source>
        <dbReference type="ARBA" id="ARBA00023136"/>
    </source>
</evidence>
<keyword evidence="3 6" id="KW-0812">Transmembrane</keyword>
<dbReference type="PANTHER" id="PTHR30177:SF4">
    <property type="entry name" value="OSMOPROTECTANT IMPORT PERMEASE PROTEIN OSMW"/>
    <property type="match status" value="1"/>
</dbReference>
<keyword evidence="5 6" id="KW-0472">Membrane</keyword>
<keyword evidence="2 6" id="KW-0813">Transport</keyword>
<dbReference type="EMBL" id="CP020474">
    <property type="protein sequence ID" value="ARE83066.1"/>
    <property type="molecule type" value="Genomic_DNA"/>
</dbReference>
<dbReference type="PROSITE" id="PS50928">
    <property type="entry name" value="ABC_TM1"/>
    <property type="match status" value="1"/>
</dbReference>
<reference evidence="8 9" key="1">
    <citation type="submission" date="2017-03" db="EMBL/GenBank/DDBJ databases">
        <title>Genome Sequence of Roseovarius mucosus strain SMR3 Isolated from a culture of the Diatom Skeletonema marinoi.</title>
        <authorList>
            <person name="Topel M."/>
            <person name="Pinder M."/>
            <person name="Johansson O.N."/>
            <person name="Kourtchenko O."/>
            <person name="Godhe A."/>
            <person name="Clarke A.K."/>
        </authorList>
    </citation>
    <scope>NUCLEOTIDE SEQUENCE [LARGE SCALE GENOMIC DNA]</scope>
    <source>
        <strain evidence="8 9">SMR3</strain>
    </source>
</reference>
<dbReference type="SUPFAM" id="SSF161098">
    <property type="entry name" value="MetI-like"/>
    <property type="match status" value="1"/>
</dbReference>
<dbReference type="OrthoDB" id="9801163at2"/>
<dbReference type="RefSeq" id="WP_081506963.1">
    <property type="nucleotide sequence ID" value="NZ_CP020474.1"/>
</dbReference>
<feature type="transmembrane region" description="Helical" evidence="6">
    <location>
        <begin position="25"/>
        <end position="47"/>
    </location>
</feature>
<gene>
    <name evidence="8" type="primary">opuCB</name>
    <name evidence="8" type="ORF">ROSMUCSMR3_01582</name>
</gene>
<feature type="transmembrane region" description="Helical" evidence="6">
    <location>
        <begin position="151"/>
        <end position="176"/>
    </location>
</feature>
<evidence type="ECO:0000256" key="3">
    <source>
        <dbReference type="ARBA" id="ARBA00022692"/>
    </source>
</evidence>
<comment type="subcellular location">
    <subcellularLocation>
        <location evidence="1 6">Cell membrane</location>
        <topology evidence="1 6">Multi-pass membrane protein</topology>
    </subcellularLocation>
</comment>
<evidence type="ECO:0000256" key="1">
    <source>
        <dbReference type="ARBA" id="ARBA00004651"/>
    </source>
</evidence>
<proteinExistence type="inferred from homology"/>